<dbReference type="Proteomes" id="UP000219335">
    <property type="component" value="Unassembled WGS sequence"/>
</dbReference>
<gene>
    <name evidence="2" type="ORF">SAMN05216406_12525</name>
    <name evidence="3" type="ORF">SAMN05421510_100674</name>
    <name evidence="4" type="ORF">SAMN06297164_2180</name>
</gene>
<reference evidence="6" key="2">
    <citation type="submission" date="2016-10" db="EMBL/GenBank/DDBJ databases">
        <authorList>
            <person name="Varghese N."/>
            <person name="Submissions S."/>
        </authorList>
    </citation>
    <scope>NUCLEOTIDE SEQUENCE [LARGE SCALE GENOMIC DNA]</scope>
    <source>
        <strain evidence="6">Nm10</strain>
    </source>
</reference>
<reference evidence="4 7" key="3">
    <citation type="submission" date="2017-09" db="EMBL/GenBank/DDBJ databases">
        <authorList>
            <person name="Ehlers B."/>
            <person name="Leendertz F.H."/>
        </authorList>
    </citation>
    <scope>NUCLEOTIDE SEQUENCE [LARGE SCALE GENOMIC DNA]</scope>
    <source>
        <strain evidence="4 7">Nm42</strain>
    </source>
</reference>
<accession>A0A0S3AKC4</accession>
<feature type="chain" id="PRO_5015044471" description="Lipoprotein" evidence="1">
    <location>
        <begin position="26"/>
        <end position="219"/>
    </location>
</feature>
<dbReference type="EMBL" id="FNLN01000025">
    <property type="protein sequence ID" value="SDU11603.1"/>
    <property type="molecule type" value="Genomic_DNA"/>
</dbReference>
<proteinExistence type="predicted"/>
<organism evidence="4 7">
    <name type="scientific">Nitrosomonas ureae</name>
    <dbReference type="NCBI Taxonomy" id="44577"/>
    <lineage>
        <taxon>Bacteria</taxon>
        <taxon>Pseudomonadati</taxon>
        <taxon>Pseudomonadota</taxon>
        <taxon>Betaproteobacteria</taxon>
        <taxon>Nitrosomonadales</taxon>
        <taxon>Nitrosomonadaceae</taxon>
        <taxon>Nitrosomonas</taxon>
    </lineage>
</organism>
<name>A0A0S3AKC4_9PROT</name>
<dbReference type="AlphaFoldDB" id="A0A0S3AKC4"/>
<evidence type="ECO:0000313" key="2">
    <source>
        <dbReference type="EMBL" id="SDU11603.1"/>
    </source>
</evidence>
<dbReference type="EMBL" id="FOFX01000006">
    <property type="protein sequence ID" value="SEP84580.1"/>
    <property type="molecule type" value="Genomic_DNA"/>
</dbReference>
<reference evidence="2 5" key="1">
    <citation type="submission" date="2016-10" db="EMBL/GenBank/DDBJ databases">
        <authorList>
            <person name="de Groot N.N."/>
        </authorList>
    </citation>
    <scope>NUCLEOTIDE SEQUENCE [LARGE SCALE GENOMIC DNA]</scope>
    <source>
        <strain evidence="2">Nm10</strain>
        <strain evidence="3 5">Nm9</strain>
    </source>
</reference>
<dbReference type="KEGG" id="nur:ATY38_10470"/>
<keyword evidence="6" id="KW-1185">Reference proteome</keyword>
<evidence type="ECO:0000313" key="4">
    <source>
        <dbReference type="EMBL" id="SOD19207.1"/>
    </source>
</evidence>
<feature type="signal peptide" evidence="1">
    <location>
        <begin position="1"/>
        <end position="25"/>
    </location>
</feature>
<evidence type="ECO:0000313" key="3">
    <source>
        <dbReference type="EMBL" id="SEP84580.1"/>
    </source>
</evidence>
<evidence type="ECO:0000313" key="7">
    <source>
        <dbReference type="Proteomes" id="UP000219335"/>
    </source>
</evidence>
<evidence type="ECO:0000256" key="1">
    <source>
        <dbReference type="SAM" id="SignalP"/>
    </source>
</evidence>
<sequence length="219" mass="25019">MNQKILSIMLVVSLLAGCASIPSEAPELSAQLGTRISSLEAAHVRLLQEFFRDKRLRVDDFVQEVWVPIFAQEFFSDPKVDATWKQVVQSQDARDRLTFITLVGPKLQVKINQKRVELIQPLDELEAAIRSKLKSEYDQARAINNSLTAFLQSASKVEENRKRYLDMIGVTSTDVDKFVNQTDQAVSELVVAARSIEDRVQDAEKYREKIKIILDKLRR</sequence>
<dbReference type="Proteomes" id="UP000182882">
    <property type="component" value="Unassembled WGS sequence"/>
</dbReference>
<dbReference type="EMBL" id="OCMU01000001">
    <property type="protein sequence ID" value="SOD19207.1"/>
    <property type="molecule type" value="Genomic_DNA"/>
</dbReference>
<dbReference type="Proteomes" id="UP000181998">
    <property type="component" value="Unassembled WGS sequence"/>
</dbReference>
<dbReference type="PROSITE" id="PS51257">
    <property type="entry name" value="PROKAR_LIPOPROTEIN"/>
    <property type="match status" value="1"/>
</dbReference>
<keyword evidence="1" id="KW-0732">Signal</keyword>
<evidence type="ECO:0000313" key="5">
    <source>
        <dbReference type="Proteomes" id="UP000181998"/>
    </source>
</evidence>
<evidence type="ECO:0000313" key="6">
    <source>
        <dbReference type="Proteomes" id="UP000182882"/>
    </source>
</evidence>
<evidence type="ECO:0008006" key="8">
    <source>
        <dbReference type="Google" id="ProtNLM"/>
    </source>
</evidence>
<dbReference type="OrthoDB" id="1430167at2"/>
<dbReference type="RefSeq" id="WP_062559253.1">
    <property type="nucleotide sequence ID" value="NZ_CP013341.1"/>
</dbReference>
<protein>
    <recommendedName>
        <fullName evidence="8">Lipoprotein</fullName>
    </recommendedName>
</protein>
<dbReference type="STRING" id="44577.ATY38_10470"/>